<evidence type="ECO:0000313" key="15">
    <source>
        <dbReference type="Proteomes" id="UP000537126"/>
    </source>
</evidence>
<dbReference type="Proteomes" id="UP000537126">
    <property type="component" value="Unassembled WGS sequence"/>
</dbReference>
<dbReference type="InterPro" id="IPR044925">
    <property type="entry name" value="His-Me_finger_sf"/>
</dbReference>
<dbReference type="InterPro" id="IPR044929">
    <property type="entry name" value="DNA/RNA_non-sp_Endonuclease_sf"/>
</dbReference>
<feature type="binding site" evidence="9">
    <location>
        <position position="154"/>
    </location>
    <ligand>
        <name>Mg(2+)</name>
        <dbReference type="ChEBI" id="CHEBI:18420"/>
        <note>catalytic</note>
    </ligand>
</feature>
<dbReference type="GO" id="GO:0004519">
    <property type="term" value="F:endonuclease activity"/>
    <property type="evidence" value="ECO:0007669"/>
    <property type="project" value="UniProtKB-UniRule"/>
</dbReference>
<evidence type="ECO:0000259" key="13">
    <source>
        <dbReference type="SMART" id="SM00892"/>
    </source>
</evidence>
<evidence type="ECO:0000256" key="5">
    <source>
        <dbReference type="ARBA" id="ARBA00022759"/>
    </source>
</evidence>
<feature type="domain" description="DNA/RNA non-specific endonuclease/pyrophosphatase/phosphodiesterase" evidence="13">
    <location>
        <begin position="60"/>
        <end position="271"/>
    </location>
</feature>
<evidence type="ECO:0000256" key="2">
    <source>
        <dbReference type="ARBA" id="ARBA00010052"/>
    </source>
</evidence>
<dbReference type="InterPro" id="IPR040255">
    <property type="entry name" value="Non-specific_endonuclease"/>
</dbReference>
<sequence>MRFFTLYIYVLLLSFLAACTTFVSPVSVQETSYSAPAREDNMALGNPSGAGTAHHNYLIKRPQYAMSYHRYRATPNWVSWHLNKAWLGSVSRQNDFRTDTSLPADWYRASPNDYQYSGFDRGHMCPSADRTASVEDNSATFLMTNILPQAPNNNRQTWEQLESYCRRLVDQGYELYIIAGNRGTGGEGSNGYARTIANGNITVPSHLWKVIVVLPEGSNDLSRINTSTRTIAVIMPNTQDVNQKPWTAYRVSIRDVERLTGYNFLSNVPQWIQDVIETRVDNQYVAPEEYVTTF</sequence>
<keyword evidence="5 10" id="KW-0255">Endonuclease</keyword>
<dbReference type="GO" id="GO:0016787">
    <property type="term" value="F:hydrolase activity"/>
    <property type="evidence" value="ECO:0007669"/>
    <property type="project" value="UniProtKB-KW"/>
</dbReference>
<evidence type="ECO:0000256" key="3">
    <source>
        <dbReference type="ARBA" id="ARBA00022722"/>
    </source>
</evidence>
<name>A0A846MQH8_9BACT</name>
<feature type="signal peptide" evidence="11">
    <location>
        <begin position="1"/>
        <end position="23"/>
    </location>
</feature>
<dbReference type="Gene3D" id="3.40.570.10">
    <property type="entry name" value="Extracellular Endonuclease, subunit A"/>
    <property type="match status" value="1"/>
</dbReference>
<dbReference type="CDD" id="cd00091">
    <property type="entry name" value="NUC"/>
    <property type="match status" value="1"/>
</dbReference>
<reference evidence="14 15" key="1">
    <citation type="submission" date="2020-03" db="EMBL/GenBank/DDBJ databases">
        <title>Genomic Encyclopedia of Type Strains, Phase IV (KMG-IV): sequencing the most valuable type-strain genomes for metagenomic binning, comparative biology and taxonomic classification.</title>
        <authorList>
            <person name="Goeker M."/>
        </authorList>
    </citation>
    <scope>NUCLEOTIDE SEQUENCE [LARGE SCALE GENOMIC DNA]</scope>
    <source>
        <strain evidence="14 15">DSM 5718</strain>
    </source>
</reference>
<dbReference type="InterPro" id="IPR018524">
    <property type="entry name" value="DNA/RNA_endonuclease_AS"/>
</dbReference>
<dbReference type="PROSITE" id="PS01070">
    <property type="entry name" value="NUCLEASE_NON_SPEC"/>
    <property type="match status" value="1"/>
</dbReference>
<proteinExistence type="inferred from homology"/>
<comment type="similarity">
    <text evidence="2 10">Belongs to the DNA/RNA non-specific endonuclease family.</text>
</comment>
<gene>
    <name evidence="14" type="ORF">FHS56_001339</name>
</gene>
<protein>
    <recommendedName>
        <fullName evidence="10">Endonuclease</fullName>
        <ecNumber evidence="10">3.1.30.-</ecNumber>
    </recommendedName>
</protein>
<keyword evidence="15" id="KW-1185">Reference proteome</keyword>
<organism evidence="14 15">
    <name type="scientific">Thermonema lapsum</name>
    <dbReference type="NCBI Taxonomy" id="28195"/>
    <lineage>
        <taxon>Bacteria</taxon>
        <taxon>Pseudomonadati</taxon>
        <taxon>Bacteroidota</taxon>
        <taxon>Cytophagia</taxon>
        <taxon>Cytophagales</taxon>
        <taxon>Thermonemataceae</taxon>
        <taxon>Thermonema</taxon>
    </lineage>
</organism>
<feature type="chain" id="PRO_5032885108" description="Endonuclease" evidence="11">
    <location>
        <begin position="24"/>
        <end position="294"/>
    </location>
</feature>
<dbReference type="EC" id="3.1.30.-" evidence="10"/>
<evidence type="ECO:0000256" key="10">
    <source>
        <dbReference type="RuleBase" id="RU366055"/>
    </source>
</evidence>
<dbReference type="PANTHER" id="PTHR13966:SF5">
    <property type="entry name" value="ENDONUCLEASE G, MITOCHONDRIAL"/>
    <property type="match status" value="1"/>
</dbReference>
<dbReference type="SUPFAM" id="SSF54060">
    <property type="entry name" value="His-Me finger endonucleases"/>
    <property type="match status" value="1"/>
</dbReference>
<evidence type="ECO:0000256" key="9">
    <source>
        <dbReference type="PIRSR" id="PIRSR640255-2"/>
    </source>
</evidence>
<evidence type="ECO:0000256" key="11">
    <source>
        <dbReference type="SAM" id="SignalP"/>
    </source>
</evidence>
<dbReference type="PANTHER" id="PTHR13966">
    <property type="entry name" value="ENDONUCLEASE RELATED"/>
    <property type="match status" value="1"/>
</dbReference>
<dbReference type="Pfam" id="PF01223">
    <property type="entry name" value="Endonuclease_NS"/>
    <property type="match status" value="1"/>
</dbReference>
<comment type="caution">
    <text evidence="14">The sequence shown here is derived from an EMBL/GenBank/DDBJ whole genome shotgun (WGS) entry which is preliminary data.</text>
</comment>
<dbReference type="GO" id="GO:0046872">
    <property type="term" value="F:metal ion binding"/>
    <property type="evidence" value="ECO:0007669"/>
    <property type="project" value="UniProtKB-KW"/>
</dbReference>
<dbReference type="SMART" id="SM00892">
    <property type="entry name" value="Endonuclease_NS"/>
    <property type="match status" value="1"/>
</dbReference>
<evidence type="ECO:0000256" key="6">
    <source>
        <dbReference type="ARBA" id="ARBA00022801"/>
    </source>
</evidence>
<evidence type="ECO:0000256" key="8">
    <source>
        <dbReference type="PIRSR" id="PIRSR640255-1"/>
    </source>
</evidence>
<evidence type="ECO:0000313" key="14">
    <source>
        <dbReference type="EMBL" id="NIK73826.1"/>
    </source>
</evidence>
<evidence type="ECO:0000256" key="4">
    <source>
        <dbReference type="ARBA" id="ARBA00022723"/>
    </source>
</evidence>
<accession>A0A846MQH8</accession>
<dbReference type="EMBL" id="JAASRN010000002">
    <property type="protein sequence ID" value="NIK73826.1"/>
    <property type="molecule type" value="Genomic_DNA"/>
</dbReference>
<dbReference type="PROSITE" id="PS51257">
    <property type="entry name" value="PROKAR_LIPOPROTEIN"/>
    <property type="match status" value="1"/>
</dbReference>
<evidence type="ECO:0000256" key="1">
    <source>
        <dbReference type="ARBA" id="ARBA00001946"/>
    </source>
</evidence>
<dbReference type="RefSeq" id="WP_166919090.1">
    <property type="nucleotide sequence ID" value="NZ_JAASRN010000002.1"/>
</dbReference>
<dbReference type="SMART" id="SM00477">
    <property type="entry name" value="NUC"/>
    <property type="match status" value="1"/>
</dbReference>
<dbReference type="InterPro" id="IPR020821">
    <property type="entry name" value="ENPP1-3/EXOG-like_nuc-like"/>
</dbReference>
<dbReference type="InterPro" id="IPR001604">
    <property type="entry name" value="Endo_G_ENPP1-like_dom"/>
</dbReference>
<comment type="cofactor">
    <cofactor evidence="1 10">
        <name>Mg(2+)</name>
        <dbReference type="ChEBI" id="CHEBI:18420"/>
    </cofactor>
</comment>
<keyword evidence="11" id="KW-0732">Signal</keyword>
<keyword evidence="7" id="KW-0460">Magnesium</keyword>
<keyword evidence="3 10" id="KW-0540">Nuclease</keyword>
<feature type="active site" description="Proton acceptor" evidence="8">
    <location>
        <position position="123"/>
    </location>
</feature>
<keyword evidence="4 9" id="KW-0479">Metal-binding</keyword>
<feature type="domain" description="ENPP1-3/EXOG-like endonuclease/phosphodiesterase" evidence="12">
    <location>
        <begin position="61"/>
        <end position="271"/>
    </location>
</feature>
<evidence type="ECO:0000259" key="12">
    <source>
        <dbReference type="SMART" id="SM00477"/>
    </source>
</evidence>
<dbReference type="AlphaFoldDB" id="A0A846MQH8"/>
<dbReference type="GO" id="GO:0003676">
    <property type="term" value="F:nucleic acid binding"/>
    <property type="evidence" value="ECO:0007669"/>
    <property type="project" value="InterPro"/>
</dbReference>
<evidence type="ECO:0000256" key="7">
    <source>
        <dbReference type="ARBA" id="ARBA00022842"/>
    </source>
</evidence>
<keyword evidence="6 10" id="KW-0378">Hydrolase</keyword>